<dbReference type="PROSITE" id="PS00409">
    <property type="entry name" value="PROKAR_NTER_METHYL"/>
    <property type="match status" value="1"/>
</dbReference>
<dbReference type="EMBL" id="AP025739">
    <property type="protein sequence ID" value="BDI31635.1"/>
    <property type="molecule type" value="Genomic_DNA"/>
</dbReference>
<dbReference type="SUPFAM" id="SSF54523">
    <property type="entry name" value="Pili subunits"/>
    <property type="match status" value="1"/>
</dbReference>
<dbReference type="KEGG" id="ccot:CCAX7_36860"/>
<accession>A0A402D1E3</accession>
<proteinExistence type="predicted"/>
<name>A0A402D1E3_9BACT</name>
<sequence>MSNGLRRRRIGAARRRAAGFTLIELSIVLVVLMLFVALVTPNLTAVKRSRELAQLNASIARMPVQAQNEARSSQKPVTIRIDGSSVVMERTPVTGAAESVRQVDLTSDVQIEAAQLNNATADPGTWRWTVYPDGASDSGGLQFLEGSARKSLVITSTGEIRWIADALPDTAQDRWTAGELQQRG</sequence>
<dbReference type="Gene3D" id="3.30.700.10">
    <property type="entry name" value="Glycoprotein, Type 4 Pilin"/>
    <property type="match status" value="1"/>
</dbReference>
<dbReference type="AlphaFoldDB" id="A0A402D1E3"/>
<evidence type="ECO:0000313" key="2">
    <source>
        <dbReference type="Proteomes" id="UP000287394"/>
    </source>
</evidence>
<protein>
    <submittedName>
        <fullName evidence="1">Uncharacterized protein</fullName>
    </submittedName>
</protein>
<gene>
    <name evidence="1" type="ORF">CCAX7_36860</name>
</gene>
<dbReference type="Proteomes" id="UP000287394">
    <property type="component" value="Chromosome"/>
</dbReference>
<evidence type="ECO:0000313" key="1">
    <source>
        <dbReference type="EMBL" id="BDI31635.1"/>
    </source>
</evidence>
<organism evidence="1 2">
    <name type="scientific">Capsulimonas corticalis</name>
    <dbReference type="NCBI Taxonomy" id="2219043"/>
    <lineage>
        <taxon>Bacteria</taxon>
        <taxon>Bacillati</taxon>
        <taxon>Armatimonadota</taxon>
        <taxon>Armatimonadia</taxon>
        <taxon>Capsulimonadales</taxon>
        <taxon>Capsulimonadaceae</taxon>
        <taxon>Capsulimonas</taxon>
    </lineage>
</organism>
<dbReference type="InterPro" id="IPR012902">
    <property type="entry name" value="N_methyl_site"/>
</dbReference>
<dbReference type="Pfam" id="PF07963">
    <property type="entry name" value="N_methyl"/>
    <property type="match status" value="1"/>
</dbReference>
<dbReference type="RefSeq" id="WP_119323309.1">
    <property type="nucleotide sequence ID" value="NZ_AP025739.1"/>
</dbReference>
<keyword evidence="2" id="KW-1185">Reference proteome</keyword>
<reference evidence="1 2" key="1">
    <citation type="journal article" date="2019" name="Int. J. Syst. Evol. Microbiol.">
        <title>Capsulimonas corticalis gen. nov., sp. nov., an aerobic capsulated bacterium, of a novel bacterial order, Capsulimonadales ord. nov., of the class Armatimonadia of the phylum Armatimonadetes.</title>
        <authorList>
            <person name="Li J."/>
            <person name="Kudo C."/>
            <person name="Tonouchi A."/>
        </authorList>
    </citation>
    <scope>NUCLEOTIDE SEQUENCE [LARGE SCALE GENOMIC DNA]</scope>
    <source>
        <strain evidence="1 2">AX-7</strain>
    </source>
</reference>
<dbReference type="NCBIfam" id="TIGR02532">
    <property type="entry name" value="IV_pilin_GFxxxE"/>
    <property type="match status" value="1"/>
</dbReference>
<dbReference type="InterPro" id="IPR045584">
    <property type="entry name" value="Pilin-like"/>
</dbReference>